<dbReference type="InterPro" id="IPR006171">
    <property type="entry name" value="TOPRIM_dom"/>
</dbReference>
<keyword evidence="11 12" id="KW-0804">Transcription</keyword>
<dbReference type="InterPro" id="IPR050219">
    <property type="entry name" value="DnaG_primase"/>
</dbReference>
<feature type="domain" description="Toprim" evidence="14">
    <location>
        <begin position="252"/>
        <end position="334"/>
    </location>
</feature>
<accession>A0ABQ6A6M1</accession>
<organism evidence="15 16">
    <name type="scientific">Acidocella aquatica</name>
    <dbReference type="NCBI Taxonomy" id="1922313"/>
    <lineage>
        <taxon>Bacteria</taxon>
        <taxon>Pseudomonadati</taxon>
        <taxon>Pseudomonadota</taxon>
        <taxon>Alphaproteobacteria</taxon>
        <taxon>Acetobacterales</taxon>
        <taxon>Acidocellaceae</taxon>
        <taxon>Acidocella</taxon>
    </lineage>
</organism>
<keyword evidence="1 12" id="KW-0240">DNA-directed RNA polymerase</keyword>
<dbReference type="EMBL" id="BSOS01000065">
    <property type="protein sequence ID" value="GLR67337.1"/>
    <property type="molecule type" value="Genomic_DNA"/>
</dbReference>
<evidence type="ECO:0000256" key="9">
    <source>
        <dbReference type="ARBA" id="ARBA00022842"/>
    </source>
</evidence>
<dbReference type="InterPro" id="IPR002694">
    <property type="entry name" value="Znf_CHC2"/>
</dbReference>
<dbReference type="SMART" id="SM00400">
    <property type="entry name" value="ZnF_CHCC"/>
    <property type="match status" value="1"/>
</dbReference>
<comment type="catalytic activity">
    <reaction evidence="12">
        <text>ssDNA + n NTP = ssDNA/pppN(pN)n-1 hybrid + (n-1) diphosphate.</text>
        <dbReference type="EC" id="2.7.7.101"/>
    </reaction>
</comment>
<dbReference type="InterPro" id="IPR013264">
    <property type="entry name" value="DNAG_N"/>
</dbReference>
<keyword evidence="4 12" id="KW-0548">Nucleotidyltransferase</keyword>
<evidence type="ECO:0000256" key="7">
    <source>
        <dbReference type="ARBA" id="ARBA00022771"/>
    </source>
</evidence>
<comment type="similarity">
    <text evidence="12 13">Belongs to the DnaG primase family.</text>
</comment>
<dbReference type="SMART" id="SM00493">
    <property type="entry name" value="TOPRIM"/>
    <property type="match status" value="1"/>
</dbReference>
<evidence type="ECO:0000256" key="13">
    <source>
        <dbReference type="PIRNR" id="PIRNR002811"/>
    </source>
</evidence>
<name>A0ABQ6A6M1_9PROT</name>
<evidence type="ECO:0000256" key="4">
    <source>
        <dbReference type="ARBA" id="ARBA00022695"/>
    </source>
</evidence>
<dbReference type="PIRSF" id="PIRSF002811">
    <property type="entry name" value="DnaG"/>
    <property type="match status" value="1"/>
</dbReference>
<dbReference type="Gene3D" id="3.90.580.10">
    <property type="entry name" value="Zinc finger, CHC2-type domain"/>
    <property type="match status" value="1"/>
</dbReference>
<dbReference type="NCBIfam" id="TIGR01391">
    <property type="entry name" value="dnaG"/>
    <property type="match status" value="1"/>
</dbReference>
<keyword evidence="9" id="KW-0460">Magnesium</keyword>
<comment type="caution">
    <text evidence="15">The sequence shown here is derived from an EMBL/GenBank/DDBJ whole genome shotgun (WGS) entry which is preliminary data.</text>
</comment>
<dbReference type="Proteomes" id="UP001156641">
    <property type="component" value="Unassembled WGS sequence"/>
</dbReference>
<evidence type="ECO:0000256" key="12">
    <source>
        <dbReference type="HAMAP-Rule" id="MF_00974"/>
    </source>
</evidence>
<evidence type="ECO:0000256" key="5">
    <source>
        <dbReference type="ARBA" id="ARBA00022705"/>
    </source>
</evidence>
<dbReference type="EC" id="2.7.7.101" evidence="12"/>
<dbReference type="InterPro" id="IPR006295">
    <property type="entry name" value="DNA_primase_DnaG"/>
</dbReference>
<dbReference type="InterPro" id="IPR036977">
    <property type="entry name" value="DNA_primase_Znf_CHC2"/>
</dbReference>
<evidence type="ECO:0000313" key="15">
    <source>
        <dbReference type="EMBL" id="GLR67337.1"/>
    </source>
</evidence>
<evidence type="ECO:0000313" key="16">
    <source>
        <dbReference type="Proteomes" id="UP001156641"/>
    </source>
</evidence>
<evidence type="ECO:0000256" key="1">
    <source>
        <dbReference type="ARBA" id="ARBA00022478"/>
    </source>
</evidence>
<comment type="cofactor">
    <cofactor evidence="13">
        <name>Zn(2+)</name>
        <dbReference type="ChEBI" id="CHEBI:29105"/>
    </cofactor>
    <text evidence="13">Binds 1 zinc ion per monomer.</text>
</comment>
<dbReference type="SUPFAM" id="SSF57783">
    <property type="entry name" value="Zinc beta-ribbon"/>
    <property type="match status" value="1"/>
</dbReference>
<dbReference type="PANTHER" id="PTHR30313:SF2">
    <property type="entry name" value="DNA PRIMASE"/>
    <property type="match status" value="1"/>
</dbReference>
<comment type="subunit">
    <text evidence="12">Monomer. Interacts with DnaB.</text>
</comment>
<keyword evidence="3 12" id="KW-0808">Transferase</keyword>
<dbReference type="HAMAP" id="MF_00974">
    <property type="entry name" value="DNA_primase_DnaG"/>
    <property type="match status" value="1"/>
</dbReference>
<keyword evidence="8 13" id="KW-0862">Zinc</keyword>
<evidence type="ECO:0000256" key="6">
    <source>
        <dbReference type="ARBA" id="ARBA00022723"/>
    </source>
</evidence>
<gene>
    <name evidence="12 15" type="primary">dnaG</name>
    <name evidence="15" type="ORF">GCM10010909_20180</name>
</gene>
<protein>
    <recommendedName>
        <fullName evidence="12 13">DNA primase</fullName>
        <ecNumber evidence="12">2.7.7.101</ecNumber>
    </recommendedName>
</protein>
<evidence type="ECO:0000256" key="10">
    <source>
        <dbReference type="ARBA" id="ARBA00023125"/>
    </source>
</evidence>
<dbReference type="Pfam" id="PF13662">
    <property type="entry name" value="Toprim_4"/>
    <property type="match status" value="1"/>
</dbReference>
<dbReference type="Gene3D" id="3.40.1360.10">
    <property type="match status" value="1"/>
</dbReference>
<comment type="caution">
    <text evidence="12">Lacks conserved residue(s) required for the propagation of feature annotation.</text>
</comment>
<keyword evidence="5 12" id="KW-0235">DNA replication</keyword>
<dbReference type="Pfam" id="PF01807">
    <property type="entry name" value="Zn_ribbon_DnaG"/>
    <property type="match status" value="1"/>
</dbReference>
<dbReference type="RefSeq" id="WP_284258067.1">
    <property type="nucleotide sequence ID" value="NZ_BSOS01000065.1"/>
</dbReference>
<sequence length="595" mass="65051">MALPANFLDELRARTPIAGVIGRSVKLTRSGRDTKGCCPFHGEKTPSFYVYDDHFHCFGCGEHGDVITFVMKTTGAGFMEAVESLAQEAGLEVPKASPQAAQAEQRRAGISEVLEAAGKIFQRFLHEPQGKSALDYLRGRGLSEETIRRFGLGWSGEGRGVLAAALRGQGIKPEQLIEAGLMKQGEHGPVDMFFSRVMFPITDRRGNVISFGGRIMGDGQPKYVNGPETPVFSKRRSLYGLHLARDAVRKGAQLIVVEGYIDVIALAQGGFGGAVAPLGTALTEEHLAEVWRLSPEPVICFDGDAAGRRAALKTVDLALTALAPDRSLKFLNLPEKDDPDSLIRREGPAAFKARLDGARPISAALYDMLAEGGGRATPEARAAFRQRLIEVANRIPDKNLASEYRSMLLERFFAERRVKPGAPKKPAVFARGSAPPDAGEANFRRGRLMLVTLLSHPALINDVDEAFARVALPPAYAKIRDALHEFAAGAKSLDTEGLFAHLSLLGLAEEARLIEALAAEDHRPDPDASLAEAAEKWWSWYILMDFSVEMLRAQRDELEQFWKAHQDDAGAWERLIKYNELLRQALAGEYGSAEN</sequence>
<evidence type="ECO:0000256" key="8">
    <source>
        <dbReference type="ARBA" id="ARBA00022833"/>
    </source>
</evidence>
<dbReference type="SUPFAM" id="SSF56731">
    <property type="entry name" value="DNA primase core"/>
    <property type="match status" value="1"/>
</dbReference>
<dbReference type="CDD" id="cd03364">
    <property type="entry name" value="TOPRIM_DnaG_primases"/>
    <property type="match status" value="1"/>
</dbReference>
<evidence type="ECO:0000259" key="14">
    <source>
        <dbReference type="PROSITE" id="PS50880"/>
    </source>
</evidence>
<comment type="function">
    <text evidence="12 13">RNA polymerase that catalyzes the synthesis of short RNA molecules used as primers for DNA polymerase during DNA replication.</text>
</comment>
<evidence type="ECO:0000256" key="11">
    <source>
        <dbReference type="ARBA" id="ARBA00023163"/>
    </source>
</evidence>
<keyword evidence="10 12" id="KW-0238">DNA-binding</keyword>
<dbReference type="InterPro" id="IPR037068">
    <property type="entry name" value="DNA_primase_core_N_sf"/>
</dbReference>
<keyword evidence="7" id="KW-0863">Zinc-finger</keyword>
<keyword evidence="6 13" id="KW-0479">Metal-binding</keyword>
<evidence type="ECO:0000256" key="3">
    <source>
        <dbReference type="ARBA" id="ARBA00022679"/>
    </source>
</evidence>
<proteinExistence type="inferred from homology"/>
<dbReference type="InterPro" id="IPR034151">
    <property type="entry name" value="TOPRIM_DnaG_bac"/>
</dbReference>
<dbReference type="Gene3D" id="3.90.980.10">
    <property type="entry name" value="DNA primase, catalytic core, N-terminal domain"/>
    <property type="match status" value="1"/>
</dbReference>
<dbReference type="InterPro" id="IPR030846">
    <property type="entry name" value="DnaG_bac"/>
</dbReference>
<reference evidence="16" key="1">
    <citation type="journal article" date="2019" name="Int. J. Syst. Evol. Microbiol.">
        <title>The Global Catalogue of Microorganisms (GCM) 10K type strain sequencing project: providing services to taxonomists for standard genome sequencing and annotation.</title>
        <authorList>
            <consortium name="The Broad Institute Genomics Platform"/>
            <consortium name="The Broad Institute Genome Sequencing Center for Infectious Disease"/>
            <person name="Wu L."/>
            <person name="Ma J."/>
        </authorList>
    </citation>
    <scope>NUCLEOTIDE SEQUENCE [LARGE SCALE GENOMIC DNA]</scope>
    <source>
        <strain evidence="16">NBRC 112502</strain>
    </source>
</reference>
<dbReference type="PANTHER" id="PTHR30313">
    <property type="entry name" value="DNA PRIMASE"/>
    <property type="match status" value="1"/>
</dbReference>
<keyword evidence="16" id="KW-1185">Reference proteome</keyword>
<keyword evidence="2 12" id="KW-0639">Primosome</keyword>
<dbReference type="PROSITE" id="PS50880">
    <property type="entry name" value="TOPRIM"/>
    <property type="match status" value="1"/>
</dbReference>
<evidence type="ECO:0000256" key="2">
    <source>
        <dbReference type="ARBA" id="ARBA00022515"/>
    </source>
</evidence>
<dbReference type="Pfam" id="PF08275">
    <property type="entry name" value="DNAG_N"/>
    <property type="match status" value="1"/>
</dbReference>